<dbReference type="SUPFAM" id="SSF46785">
    <property type="entry name" value="Winged helix' DNA-binding domain"/>
    <property type="match status" value="1"/>
</dbReference>
<dbReference type="SUPFAM" id="SSF53850">
    <property type="entry name" value="Periplasmic binding protein-like II"/>
    <property type="match status" value="1"/>
</dbReference>
<keyword evidence="7" id="KW-1185">Reference proteome</keyword>
<dbReference type="EMBL" id="JAMZFT010000002">
    <property type="protein sequence ID" value="MCP1336271.1"/>
    <property type="molecule type" value="Genomic_DNA"/>
</dbReference>
<dbReference type="FunFam" id="1.10.10.10:FF:000001">
    <property type="entry name" value="LysR family transcriptional regulator"/>
    <property type="match status" value="1"/>
</dbReference>
<dbReference type="Pfam" id="PF03466">
    <property type="entry name" value="LysR_substrate"/>
    <property type="match status" value="1"/>
</dbReference>
<keyword evidence="4" id="KW-0804">Transcription</keyword>
<dbReference type="CDD" id="cd05466">
    <property type="entry name" value="PBP2_LTTR_substrate"/>
    <property type="match status" value="1"/>
</dbReference>
<dbReference type="InterPro" id="IPR036388">
    <property type="entry name" value="WH-like_DNA-bd_sf"/>
</dbReference>
<dbReference type="GO" id="GO:0003700">
    <property type="term" value="F:DNA-binding transcription factor activity"/>
    <property type="evidence" value="ECO:0007669"/>
    <property type="project" value="InterPro"/>
</dbReference>
<keyword evidence="2" id="KW-0805">Transcription regulation</keyword>
<evidence type="ECO:0000256" key="4">
    <source>
        <dbReference type="ARBA" id="ARBA00023163"/>
    </source>
</evidence>
<dbReference type="PRINTS" id="PR00039">
    <property type="entry name" value="HTHLYSR"/>
</dbReference>
<dbReference type="Pfam" id="PF00126">
    <property type="entry name" value="HTH_1"/>
    <property type="match status" value="1"/>
</dbReference>
<proteinExistence type="inferred from homology"/>
<dbReference type="AlphaFoldDB" id="A0A9J6PI76"/>
<dbReference type="PROSITE" id="PS50931">
    <property type="entry name" value="HTH_LYSR"/>
    <property type="match status" value="1"/>
</dbReference>
<name>A0A9J6PI76_9PROT</name>
<dbReference type="Gene3D" id="1.10.10.10">
    <property type="entry name" value="Winged helix-like DNA-binding domain superfamily/Winged helix DNA-binding domain"/>
    <property type="match status" value="1"/>
</dbReference>
<organism evidence="6 7">
    <name type="scientific">Futiania mangrovi</name>
    <dbReference type="NCBI Taxonomy" id="2959716"/>
    <lineage>
        <taxon>Bacteria</taxon>
        <taxon>Pseudomonadati</taxon>
        <taxon>Pseudomonadota</taxon>
        <taxon>Alphaproteobacteria</taxon>
        <taxon>Futianiales</taxon>
        <taxon>Futianiaceae</taxon>
        <taxon>Futiania</taxon>
    </lineage>
</organism>
<dbReference type="Gene3D" id="3.40.190.10">
    <property type="entry name" value="Periplasmic binding protein-like II"/>
    <property type="match status" value="2"/>
</dbReference>
<reference evidence="6" key="1">
    <citation type="submission" date="2022-06" db="EMBL/GenBank/DDBJ databases">
        <title>Isolation and Genomics of Futiania mangrovii gen. nov., sp. nov., a Rare and Metabolically-versatile member in the Class Alphaproteobacteria.</title>
        <authorList>
            <person name="Liu L."/>
            <person name="Huang W.-C."/>
            <person name="Pan J."/>
            <person name="Li J."/>
            <person name="Huang Y."/>
            <person name="Du H."/>
            <person name="Liu Y."/>
            <person name="Li M."/>
        </authorList>
    </citation>
    <scope>NUCLEOTIDE SEQUENCE</scope>
    <source>
        <strain evidence="6">FT118</strain>
    </source>
</reference>
<dbReference type="InterPro" id="IPR005119">
    <property type="entry name" value="LysR_subst-bd"/>
</dbReference>
<evidence type="ECO:0000256" key="1">
    <source>
        <dbReference type="ARBA" id="ARBA00009437"/>
    </source>
</evidence>
<comment type="similarity">
    <text evidence="1">Belongs to the LysR transcriptional regulatory family.</text>
</comment>
<comment type="caution">
    <text evidence="6">The sequence shown here is derived from an EMBL/GenBank/DDBJ whole genome shotgun (WGS) entry which is preliminary data.</text>
</comment>
<dbReference type="InterPro" id="IPR000847">
    <property type="entry name" value="LysR_HTH_N"/>
</dbReference>
<dbReference type="PANTHER" id="PTHR30346">
    <property type="entry name" value="TRANSCRIPTIONAL DUAL REGULATOR HCAR-RELATED"/>
    <property type="match status" value="1"/>
</dbReference>
<accession>A0A9J6PI76</accession>
<protein>
    <submittedName>
        <fullName evidence="6">LysR family transcriptional regulator</fullName>
    </submittedName>
</protein>
<evidence type="ECO:0000259" key="5">
    <source>
        <dbReference type="PROSITE" id="PS50931"/>
    </source>
</evidence>
<dbReference type="Proteomes" id="UP001055804">
    <property type="component" value="Unassembled WGS sequence"/>
</dbReference>
<evidence type="ECO:0000256" key="2">
    <source>
        <dbReference type="ARBA" id="ARBA00023015"/>
    </source>
</evidence>
<keyword evidence="3" id="KW-0238">DNA-binding</keyword>
<gene>
    <name evidence="6" type="ORF">NJQ99_07630</name>
</gene>
<evidence type="ECO:0000313" key="6">
    <source>
        <dbReference type="EMBL" id="MCP1336271.1"/>
    </source>
</evidence>
<evidence type="ECO:0000313" key="7">
    <source>
        <dbReference type="Proteomes" id="UP001055804"/>
    </source>
</evidence>
<dbReference type="InterPro" id="IPR036390">
    <property type="entry name" value="WH_DNA-bd_sf"/>
</dbReference>
<sequence>MEMSQIRYVLAAAKHLNFTKAAAACNVTQPALTKGIKALEEELGAPIFHREGRRILLSDFGHSMLPHLRHIADEAAAAQVLAQNFRLLDQVPVRLGVMSTIGHVRLARFLADFEKKHPGLELSVSEGSVADLGDRLSNGELDAAVFTRTAETEAGFRVDELYQERYVVVFPPDHRLGRMNAIRLADLSGEAYVDRLACEMREMVMGVCKDRSVDLYARFRSEREDWVQAMVLAGLGFAFMPEFSVTLPGLLQRPLIEPGVERSVVLATVRGRRFSPALAAFMQSAQRFAWPG</sequence>
<dbReference type="GO" id="GO:0032993">
    <property type="term" value="C:protein-DNA complex"/>
    <property type="evidence" value="ECO:0007669"/>
    <property type="project" value="TreeGrafter"/>
</dbReference>
<dbReference type="PANTHER" id="PTHR30346:SF28">
    <property type="entry name" value="HTH-TYPE TRANSCRIPTIONAL REGULATOR CYNR"/>
    <property type="match status" value="1"/>
</dbReference>
<dbReference type="RefSeq" id="WP_269332238.1">
    <property type="nucleotide sequence ID" value="NZ_JAMZFT010000002.1"/>
</dbReference>
<feature type="domain" description="HTH lysR-type" evidence="5">
    <location>
        <begin position="1"/>
        <end position="58"/>
    </location>
</feature>
<evidence type="ECO:0000256" key="3">
    <source>
        <dbReference type="ARBA" id="ARBA00023125"/>
    </source>
</evidence>
<dbReference type="GO" id="GO:0003677">
    <property type="term" value="F:DNA binding"/>
    <property type="evidence" value="ECO:0007669"/>
    <property type="project" value="UniProtKB-KW"/>
</dbReference>